<protein>
    <submittedName>
        <fullName evidence="7">Outer membrane beta-barrel assembly protein BamD</fullName>
    </submittedName>
</protein>
<evidence type="ECO:0000256" key="1">
    <source>
        <dbReference type="ARBA" id="ARBA00022729"/>
    </source>
</evidence>
<keyword evidence="4" id="KW-0998">Cell outer membrane</keyword>
<dbReference type="InterPro" id="IPR011990">
    <property type="entry name" value="TPR-like_helical_dom_sf"/>
</dbReference>
<organism evidence="7">
    <name type="scientific">hydrothermal vent metagenome</name>
    <dbReference type="NCBI Taxonomy" id="652676"/>
    <lineage>
        <taxon>unclassified sequences</taxon>
        <taxon>metagenomes</taxon>
        <taxon>ecological metagenomes</taxon>
    </lineage>
</organism>
<dbReference type="InterPro" id="IPR017689">
    <property type="entry name" value="BamD"/>
</dbReference>
<reference evidence="7" key="1">
    <citation type="submission" date="2018-06" db="EMBL/GenBank/DDBJ databases">
        <authorList>
            <person name="Zhirakovskaya E."/>
        </authorList>
    </citation>
    <scope>NUCLEOTIDE SEQUENCE</scope>
</reference>
<dbReference type="SUPFAM" id="SSF48452">
    <property type="entry name" value="TPR-like"/>
    <property type="match status" value="1"/>
</dbReference>
<dbReference type="PANTHER" id="PTHR37423:SF1">
    <property type="entry name" value="OUTER MEMBRANE PROTEIN ASSEMBLY FACTOR BAMD"/>
    <property type="match status" value="1"/>
</dbReference>
<name>A0A3B1A7T0_9ZZZZ</name>
<evidence type="ECO:0000313" key="7">
    <source>
        <dbReference type="EMBL" id="VAX01806.1"/>
    </source>
</evidence>
<dbReference type="AlphaFoldDB" id="A0A3B1A7T0"/>
<proteinExistence type="inferred from homology"/>
<feature type="domain" description="Outer membrane lipoprotein BamD-like" evidence="6">
    <location>
        <begin position="43"/>
        <end position="247"/>
    </location>
</feature>
<dbReference type="PANTHER" id="PTHR37423">
    <property type="entry name" value="SOLUBLE LYTIC MUREIN TRANSGLYCOSYLASE-RELATED"/>
    <property type="match status" value="1"/>
</dbReference>
<dbReference type="GO" id="GO:1990063">
    <property type="term" value="C:Bam protein complex"/>
    <property type="evidence" value="ECO:0007669"/>
    <property type="project" value="TreeGrafter"/>
</dbReference>
<dbReference type="Gene3D" id="1.25.40.10">
    <property type="entry name" value="Tetratricopeptide repeat domain"/>
    <property type="match status" value="1"/>
</dbReference>
<evidence type="ECO:0000256" key="5">
    <source>
        <dbReference type="ARBA" id="ARBA00023288"/>
    </source>
</evidence>
<evidence type="ECO:0000256" key="3">
    <source>
        <dbReference type="ARBA" id="ARBA00023139"/>
    </source>
</evidence>
<evidence type="ECO:0000256" key="2">
    <source>
        <dbReference type="ARBA" id="ARBA00023136"/>
    </source>
</evidence>
<keyword evidence="3" id="KW-0564">Palmitate</keyword>
<accession>A0A3B1A7T0</accession>
<dbReference type="GO" id="GO:0051205">
    <property type="term" value="P:protein insertion into membrane"/>
    <property type="evidence" value="ECO:0007669"/>
    <property type="project" value="TreeGrafter"/>
</dbReference>
<keyword evidence="5" id="KW-0449">Lipoprotein</keyword>
<dbReference type="InterPro" id="IPR039565">
    <property type="entry name" value="BamD-like"/>
</dbReference>
<gene>
    <name evidence="7" type="ORF">MNBD_GAMMA19-939</name>
</gene>
<keyword evidence="1" id="KW-0732">Signal</keyword>
<dbReference type="CDD" id="cd15830">
    <property type="entry name" value="BamD"/>
    <property type="match status" value="1"/>
</dbReference>
<evidence type="ECO:0000259" key="6">
    <source>
        <dbReference type="Pfam" id="PF13525"/>
    </source>
</evidence>
<dbReference type="EMBL" id="UOFV01000274">
    <property type="protein sequence ID" value="VAX01806.1"/>
    <property type="molecule type" value="Genomic_DNA"/>
</dbReference>
<dbReference type="Pfam" id="PF13525">
    <property type="entry name" value="YfiO"/>
    <property type="match status" value="1"/>
</dbReference>
<dbReference type="NCBIfam" id="TIGR03302">
    <property type="entry name" value="OM_YfiO"/>
    <property type="match status" value="1"/>
</dbReference>
<dbReference type="HAMAP" id="MF_00922">
    <property type="entry name" value="OM_assembly_BamD"/>
    <property type="match status" value="1"/>
</dbReference>
<evidence type="ECO:0000256" key="4">
    <source>
        <dbReference type="ARBA" id="ARBA00023237"/>
    </source>
</evidence>
<sequence>MSYFLLNQKSSAKLLQTIVAIMVLLLSACAANPDKEDDMSKWSAEKLFEEAKTALKAGDYETAIETYETLEAKYPFGHYAEQAQLDTAYAYFKFDEPDTAIASADRFIKLHPRHNNVDYAYYLRGLASASKNDNPMSVIAEQDPSLRDPSSTQKSYNYFAMLIKKFPESQYAPDALKRMGYLRNDLAMHEIHVANYYANRGAYVAVANRAKYVVSNFPRTPASRLALQLLVDAYKELKLDDLAADAQRVLQLNN</sequence>
<keyword evidence="2" id="KW-0472">Membrane</keyword>